<evidence type="ECO:0000256" key="5">
    <source>
        <dbReference type="ARBA" id="ARBA00022490"/>
    </source>
</evidence>
<evidence type="ECO:0000256" key="8">
    <source>
        <dbReference type="ARBA" id="ARBA00023204"/>
    </source>
</evidence>
<evidence type="ECO:0000256" key="7">
    <source>
        <dbReference type="ARBA" id="ARBA00023125"/>
    </source>
</evidence>
<dbReference type="GO" id="GO:0006281">
    <property type="term" value="P:DNA repair"/>
    <property type="evidence" value="ECO:0007669"/>
    <property type="project" value="UniProtKB-KW"/>
</dbReference>
<dbReference type="Proteomes" id="UP000001646">
    <property type="component" value="Chromosome 5"/>
</dbReference>
<feature type="transmembrane region" description="Helical" evidence="12">
    <location>
        <begin position="408"/>
        <end position="426"/>
    </location>
</feature>
<dbReference type="Gene3D" id="1.10.486.10">
    <property type="entry name" value="PCRA, domain 4"/>
    <property type="match status" value="1"/>
</dbReference>
<keyword evidence="12" id="KW-1133">Transmembrane helix</keyword>
<keyword evidence="12" id="KW-0812">Transmembrane</keyword>
<reference evidence="13 14" key="1">
    <citation type="submission" date="2009-12" db="EMBL/GenBank/DDBJ databases">
        <title>The Genome Sequence of Anolis carolinensis (Green Anole Lizard).</title>
        <authorList>
            <consortium name="The Genome Sequencing Platform"/>
            <person name="Di Palma F."/>
            <person name="Alfoldi J."/>
            <person name="Heiman D."/>
            <person name="Young S."/>
            <person name="Grabherr M."/>
            <person name="Johnson J."/>
            <person name="Lander E.S."/>
            <person name="Lindblad-Toh K."/>
        </authorList>
    </citation>
    <scope>NUCLEOTIDE SEQUENCE [LARGE SCALE GENOMIC DNA]</scope>
    <source>
        <strain evidence="13 14">JBL SC #1</strain>
    </source>
</reference>
<keyword evidence="14" id="KW-1185">Reference proteome</keyword>
<dbReference type="GO" id="GO:0005737">
    <property type="term" value="C:cytoplasm"/>
    <property type="evidence" value="ECO:0007669"/>
    <property type="project" value="UniProtKB-SubCell"/>
</dbReference>
<dbReference type="SUPFAM" id="SSF52540">
    <property type="entry name" value="P-loop containing nucleoside triphosphate hydrolases"/>
    <property type="match status" value="1"/>
</dbReference>
<evidence type="ECO:0000256" key="2">
    <source>
        <dbReference type="ARBA" id="ARBA00004496"/>
    </source>
</evidence>
<dbReference type="GeneTree" id="ENSGT00390000006088"/>
<dbReference type="Bgee" id="ENSACAG00000029455">
    <property type="expression patterns" value="Expressed in dewlap and 8 other cell types or tissues"/>
</dbReference>
<evidence type="ECO:0000256" key="12">
    <source>
        <dbReference type="SAM" id="Phobius"/>
    </source>
</evidence>
<keyword evidence="6" id="KW-0227">DNA damage</keyword>
<sequence>MKIFNQHKQILDMIRCFRKEWRLYSDSERTTVCSIDSMLVALQLSVAEVNKKNHGDFNASLSEVVLSWNYFLLDKLAILHKNMEAPENYVDIKIAYDNFLRCCNMLDLIDIYKKWRAVSLENESISSEQLLEFIAGKVDLANENNSVLSPSSIPSNSLSQDNEELLLKVKKMLYAYLSLLANSKNDLAFAYILNIPDRGLGREAFTDLKHAARKRQMSIFQMATSFIRTIELGGKGYAPSSDDPLRTHVKGLSQFIHFMDKLEEIIGEIPDPRLAGGRILSTIKMHLIKGRNSKDPFCQAAEEVVKDLDLRIKNIKNFQHEAMAANSTGISPARPKVHSINHGTAYCGRDTVKSLLALLDEAAASPPPNSKAQLLFGEEFGFPSTILLFRQVLNRDKNKVAYFLKEDYLNFFVLVAAFCLIRYGWIPSAFRRKAGSGLVSILIGNCCGILATRLYFRGRQ</sequence>
<dbReference type="FunFam" id="1.10.486.10:FF:000004">
    <property type="entry name" value="PCNA-interacting partner isoform X3"/>
    <property type="match status" value="1"/>
</dbReference>
<dbReference type="PANTHER" id="PTHR32121">
    <property type="entry name" value="PCNA-INTERACTING PARTNER"/>
    <property type="match status" value="1"/>
</dbReference>
<dbReference type="GO" id="GO:2000042">
    <property type="term" value="P:negative regulation of double-strand break repair via homologous recombination"/>
    <property type="evidence" value="ECO:0000318"/>
    <property type="project" value="GO_Central"/>
</dbReference>
<dbReference type="GO" id="GO:0003677">
    <property type="term" value="F:DNA binding"/>
    <property type="evidence" value="ECO:0007669"/>
    <property type="project" value="UniProtKB-KW"/>
</dbReference>
<dbReference type="InParanoid" id="A0A803U0L3"/>
<evidence type="ECO:0000256" key="3">
    <source>
        <dbReference type="ARBA" id="ARBA00009135"/>
    </source>
</evidence>
<accession>A0A803U0L3</accession>
<gene>
    <name evidence="13" type="primary">PARPBP</name>
</gene>
<evidence type="ECO:0000256" key="11">
    <source>
        <dbReference type="ARBA" id="ARBA00032731"/>
    </source>
</evidence>
<keyword evidence="8" id="KW-0234">DNA repair</keyword>
<keyword evidence="5" id="KW-0963">Cytoplasm</keyword>
<evidence type="ECO:0000256" key="6">
    <source>
        <dbReference type="ARBA" id="ARBA00022763"/>
    </source>
</evidence>
<feature type="transmembrane region" description="Helical" evidence="12">
    <location>
        <begin position="438"/>
        <end position="456"/>
    </location>
</feature>
<comment type="subcellular location">
    <subcellularLocation>
        <location evidence="2">Cytoplasm</location>
    </subcellularLocation>
    <subcellularLocation>
        <location evidence="1">Nucleus</location>
    </subcellularLocation>
</comment>
<evidence type="ECO:0000256" key="9">
    <source>
        <dbReference type="ARBA" id="ARBA00023242"/>
    </source>
</evidence>
<keyword evidence="12" id="KW-0472">Membrane</keyword>
<dbReference type="InterPro" id="IPR038932">
    <property type="entry name" value="PARPBP"/>
</dbReference>
<evidence type="ECO:0000256" key="1">
    <source>
        <dbReference type="ARBA" id="ARBA00004123"/>
    </source>
</evidence>
<keyword evidence="7" id="KW-0238">DNA-binding</keyword>
<reference evidence="13" key="3">
    <citation type="submission" date="2025-09" db="UniProtKB">
        <authorList>
            <consortium name="Ensembl"/>
        </authorList>
    </citation>
    <scope>IDENTIFICATION</scope>
</reference>
<comment type="similarity">
    <text evidence="3">Belongs to the PARI family.</text>
</comment>
<dbReference type="GO" id="GO:0000785">
    <property type="term" value="C:chromatin"/>
    <property type="evidence" value="ECO:0000318"/>
    <property type="project" value="GO_Central"/>
</dbReference>
<name>A0A803U0L3_ANOCA</name>
<proteinExistence type="inferred from homology"/>
<dbReference type="GO" id="GO:0005654">
    <property type="term" value="C:nucleoplasm"/>
    <property type="evidence" value="ECO:0007669"/>
    <property type="project" value="Ensembl"/>
</dbReference>
<dbReference type="Ensembl" id="ENSACAT00000042789.1">
    <property type="protein sequence ID" value="ENSACAP00000041003.1"/>
    <property type="gene ID" value="ENSACAG00000029455.2"/>
</dbReference>
<organism evidence="13 14">
    <name type="scientific">Anolis carolinensis</name>
    <name type="common">Green anole</name>
    <name type="synonym">American chameleon</name>
    <dbReference type="NCBI Taxonomy" id="28377"/>
    <lineage>
        <taxon>Eukaryota</taxon>
        <taxon>Metazoa</taxon>
        <taxon>Chordata</taxon>
        <taxon>Craniata</taxon>
        <taxon>Vertebrata</taxon>
        <taxon>Euteleostomi</taxon>
        <taxon>Lepidosauria</taxon>
        <taxon>Squamata</taxon>
        <taxon>Bifurcata</taxon>
        <taxon>Unidentata</taxon>
        <taxon>Episquamata</taxon>
        <taxon>Toxicofera</taxon>
        <taxon>Iguania</taxon>
        <taxon>Dactyloidae</taxon>
        <taxon>Anolis</taxon>
    </lineage>
</organism>
<dbReference type="AlphaFoldDB" id="A0A803U0L3"/>
<evidence type="ECO:0000256" key="10">
    <source>
        <dbReference type="ARBA" id="ARBA00031632"/>
    </source>
</evidence>
<dbReference type="PANTHER" id="PTHR32121:SF0">
    <property type="entry name" value="PCNA-INTERACTING PARTNER"/>
    <property type="match status" value="1"/>
</dbReference>
<evidence type="ECO:0000256" key="4">
    <source>
        <dbReference type="ARBA" id="ARBA00014320"/>
    </source>
</evidence>
<keyword evidence="9" id="KW-0539">Nucleus</keyword>
<protein>
    <recommendedName>
        <fullName evidence="4">PCNA-interacting partner</fullName>
    </recommendedName>
    <alternativeName>
        <fullName evidence="10">PARP-1 binding protein</fullName>
    </alternativeName>
    <alternativeName>
        <fullName evidence="11">PARP1-binding protein</fullName>
    </alternativeName>
</protein>
<evidence type="ECO:0000313" key="14">
    <source>
        <dbReference type="Proteomes" id="UP000001646"/>
    </source>
</evidence>
<reference evidence="13" key="2">
    <citation type="submission" date="2025-08" db="UniProtKB">
        <authorList>
            <consortium name="Ensembl"/>
        </authorList>
    </citation>
    <scope>IDENTIFICATION</scope>
</reference>
<dbReference type="FunCoup" id="A0A803U0L3">
    <property type="interactions" value="331"/>
</dbReference>
<evidence type="ECO:0000313" key="13">
    <source>
        <dbReference type="Ensembl" id="ENSACAP00000041003.1"/>
    </source>
</evidence>
<dbReference type="InterPro" id="IPR027417">
    <property type="entry name" value="P-loop_NTPase"/>
</dbReference>